<dbReference type="Proteomes" id="UP000472273">
    <property type="component" value="Unplaced"/>
</dbReference>
<organism evidence="2 3">
    <name type="scientific">Pseudonaja textilis</name>
    <name type="common">Eastern brown snake</name>
    <dbReference type="NCBI Taxonomy" id="8673"/>
    <lineage>
        <taxon>Eukaryota</taxon>
        <taxon>Metazoa</taxon>
        <taxon>Chordata</taxon>
        <taxon>Craniata</taxon>
        <taxon>Vertebrata</taxon>
        <taxon>Euteleostomi</taxon>
        <taxon>Lepidosauria</taxon>
        <taxon>Squamata</taxon>
        <taxon>Bifurcata</taxon>
        <taxon>Unidentata</taxon>
        <taxon>Episquamata</taxon>
        <taxon>Toxicofera</taxon>
        <taxon>Serpentes</taxon>
        <taxon>Colubroidea</taxon>
        <taxon>Elapidae</taxon>
        <taxon>Hydrophiinae</taxon>
        <taxon>Pseudonaja</taxon>
    </lineage>
</organism>
<dbReference type="Ensembl" id="ENSPTXT00000017766.1">
    <property type="protein sequence ID" value="ENSPTXP00000017242.1"/>
    <property type="gene ID" value="ENSPTXG00000011873.1"/>
</dbReference>
<reference evidence="2" key="2">
    <citation type="submission" date="2025-09" db="UniProtKB">
        <authorList>
            <consortium name="Ensembl"/>
        </authorList>
    </citation>
    <scope>IDENTIFICATION</scope>
</reference>
<name>A0A670YZK0_PSETE</name>
<evidence type="ECO:0000256" key="1">
    <source>
        <dbReference type="SAM" id="MobiDB-lite"/>
    </source>
</evidence>
<feature type="compositionally biased region" description="Polar residues" evidence="1">
    <location>
        <begin position="17"/>
        <end position="35"/>
    </location>
</feature>
<evidence type="ECO:0000313" key="3">
    <source>
        <dbReference type="Proteomes" id="UP000472273"/>
    </source>
</evidence>
<reference evidence="2" key="1">
    <citation type="submission" date="2025-08" db="UniProtKB">
        <authorList>
            <consortium name="Ensembl"/>
        </authorList>
    </citation>
    <scope>IDENTIFICATION</scope>
</reference>
<proteinExistence type="predicted"/>
<evidence type="ECO:0000313" key="2">
    <source>
        <dbReference type="Ensembl" id="ENSPTXP00000017242.1"/>
    </source>
</evidence>
<keyword evidence="3" id="KW-1185">Reference proteome</keyword>
<feature type="region of interest" description="Disordered" evidence="1">
    <location>
        <begin position="109"/>
        <end position="168"/>
    </location>
</feature>
<accession>A0A670YZK0</accession>
<dbReference type="GeneTree" id="ENSGT01010000228307"/>
<feature type="region of interest" description="Disordered" evidence="1">
    <location>
        <begin position="1"/>
        <end position="52"/>
    </location>
</feature>
<protein>
    <submittedName>
        <fullName evidence="2">Uncharacterized protein</fullName>
    </submittedName>
</protein>
<sequence>MLGGHPRWPKHFASENRLPSSVSGCTSLLQPSASENGAREDSPSKLWFSGRGTPGQSFAVSRAAPRARSKHPLDIPVLDHVRCIHFTRAVSVFLLIFVVVRRQLAELGAESDSGEEHGPVLESGEGLDEGSASDTEMGPGPSERYVRTLEPPQSDISEAEEQREPVPSFLLKMLKPDL</sequence>
<dbReference type="AlphaFoldDB" id="A0A670YZK0"/>